<evidence type="ECO:0000313" key="1">
    <source>
        <dbReference type="EMBL" id="MCB5177914.1"/>
    </source>
</evidence>
<dbReference type="EMBL" id="JAJAUY010000002">
    <property type="protein sequence ID" value="MCB5177914.1"/>
    <property type="molecule type" value="Genomic_DNA"/>
</dbReference>
<sequence length="85" mass="8934">MTWFIDVATKTITGTAVTPGHPSRASILAALRAAVLRTGPYGPAGGIPEHVRVDRGRDFLSKAVLGAFGAVLNSETEDLPAYSRI</sequence>
<dbReference type="Proteomes" id="UP001199054">
    <property type="component" value="Unassembled WGS sequence"/>
</dbReference>
<dbReference type="RefSeq" id="WP_226724319.1">
    <property type="nucleotide sequence ID" value="NZ_JAJAUY010000002.1"/>
</dbReference>
<keyword evidence="2" id="KW-1185">Reference proteome</keyword>
<dbReference type="Gene3D" id="3.30.420.10">
    <property type="entry name" value="Ribonuclease H-like superfamily/Ribonuclease H"/>
    <property type="match status" value="1"/>
</dbReference>
<organism evidence="1 2">
    <name type="scientific">Streptomyces antimicrobicus</name>
    <dbReference type="NCBI Taxonomy" id="2883108"/>
    <lineage>
        <taxon>Bacteria</taxon>
        <taxon>Bacillati</taxon>
        <taxon>Actinomycetota</taxon>
        <taxon>Actinomycetes</taxon>
        <taxon>Kitasatosporales</taxon>
        <taxon>Streptomycetaceae</taxon>
        <taxon>Streptomyces</taxon>
    </lineage>
</organism>
<proteinExistence type="predicted"/>
<accession>A0ABS8AZX9</accession>
<name>A0ABS8AZX9_9ACTN</name>
<dbReference type="InterPro" id="IPR012337">
    <property type="entry name" value="RNaseH-like_sf"/>
</dbReference>
<protein>
    <submittedName>
        <fullName evidence="1">Transposase family protein</fullName>
    </submittedName>
</protein>
<dbReference type="SUPFAM" id="SSF53098">
    <property type="entry name" value="Ribonuclease H-like"/>
    <property type="match status" value="1"/>
</dbReference>
<gene>
    <name evidence="1" type="ORF">LG632_00690</name>
</gene>
<dbReference type="InterPro" id="IPR036397">
    <property type="entry name" value="RNaseH_sf"/>
</dbReference>
<comment type="caution">
    <text evidence="1">The sequence shown here is derived from an EMBL/GenBank/DDBJ whole genome shotgun (WGS) entry which is preliminary data.</text>
</comment>
<reference evidence="1 2" key="1">
    <citation type="submission" date="2021-10" db="EMBL/GenBank/DDBJ databases">
        <title>Streptomyces sp. strain SMC 277, a novel streptomycete isolated from soil.</title>
        <authorList>
            <person name="Chanama M."/>
        </authorList>
    </citation>
    <scope>NUCLEOTIDE SEQUENCE [LARGE SCALE GENOMIC DNA]</scope>
    <source>
        <strain evidence="1 2">SMC 277</strain>
    </source>
</reference>
<evidence type="ECO:0000313" key="2">
    <source>
        <dbReference type="Proteomes" id="UP001199054"/>
    </source>
</evidence>